<dbReference type="Pfam" id="PF07841">
    <property type="entry name" value="DM4_12"/>
    <property type="match status" value="1"/>
</dbReference>
<dbReference type="EMBL" id="CAJHJT010000056">
    <property type="protein sequence ID" value="CAD7014191.1"/>
    <property type="molecule type" value="Genomic_DNA"/>
</dbReference>
<evidence type="ECO:0000313" key="2">
    <source>
        <dbReference type="Proteomes" id="UP000606786"/>
    </source>
</evidence>
<protein>
    <submittedName>
        <fullName evidence="1">(Mediterranean fruit fly) hypothetical protein</fullName>
    </submittedName>
</protein>
<sequence length="224" mass="25539">MSLISANLCGVNAEVLQQKSIWFLVAFTLNSGCTRTATHGLQRSKRFLIFPRQAPTRYQFIGGIGIPADLDYESLTVGHVLKAEYWLPYNATVFRENPFWPEYKSKYNSTNPTYIYARESRQSTLRWNLYSYIADRLESYGYNGMQCVLKAICEANILKFQQQHSVFEKIMHILLSPSTSADKPTAVSALYKEAEKIGGVIGDCNFYKCKLSLIDWISSVLQVE</sequence>
<dbReference type="PANTHER" id="PTHR21398">
    <property type="entry name" value="AGAP007094-PA"/>
    <property type="match status" value="1"/>
</dbReference>
<keyword evidence="2" id="KW-1185">Reference proteome</keyword>
<accession>A0A811VGK0</accession>
<gene>
    <name evidence="1" type="ORF">CCAP1982_LOCUS22196</name>
</gene>
<comment type="caution">
    <text evidence="1">The sequence shown here is derived from an EMBL/GenBank/DDBJ whole genome shotgun (WGS) entry which is preliminary data.</text>
</comment>
<name>A0A811VGK0_CERCA</name>
<organism evidence="1 2">
    <name type="scientific">Ceratitis capitata</name>
    <name type="common">Mediterranean fruit fly</name>
    <name type="synonym">Tephritis capitata</name>
    <dbReference type="NCBI Taxonomy" id="7213"/>
    <lineage>
        <taxon>Eukaryota</taxon>
        <taxon>Metazoa</taxon>
        <taxon>Ecdysozoa</taxon>
        <taxon>Arthropoda</taxon>
        <taxon>Hexapoda</taxon>
        <taxon>Insecta</taxon>
        <taxon>Pterygota</taxon>
        <taxon>Neoptera</taxon>
        <taxon>Endopterygota</taxon>
        <taxon>Diptera</taxon>
        <taxon>Brachycera</taxon>
        <taxon>Muscomorpha</taxon>
        <taxon>Tephritoidea</taxon>
        <taxon>Tephritidae</taxon>
        <taxon>Ceratitis</taxon>
        <taxon>Ceratitis</taxon>
    </lineage>
</organism>
<dbReference type="InterPro" id="IPR006631">
    <property type="entry name" value="DM4_12"/>
</dbReference>
<dbReference type="OrthoDB" id="8186940at2759"/>
<reference evidence="1" key="1">
    <citation type="submission" date="2020-11" db="EMBL/GenBank/DDBJ databases">
        <authorList>
            <person name="Whitehead M."/>
        </authorList>
    </citation>
    <scope>NUCLEOTIDE SEQUENCE</scope>
    <source>
        <strain evidence="1">EGII</strain>
    </source>
</reference>
<dbReference type="SMART" id="SM00718">
    <property type="entry name" value="DM4_12"/>
    <property type="match status" value="1"/>
</dbReference>
<dbReference type="PANTHER" id="PTHR21398:SF21">
    <property type="entry name" value="AGAP004005-PA"/>
    <property type="match status" value="1"/>
</dbReference>
<dbReference type="Proteomes" id="UP000606786">
    <property type="component" value="Unassembled WGS sequence"/>
</dbReference>
<dbReference type="AlphaFoldDB" id="A0A811VGK0"/>
<proteinExistence type="predicted"/>
<evidence type="ECO:0000313" key="1">
    <source>
        <dbReference type="EMBL" id="CAD7014191.1"/>
    </source>
</evidence>